<evidence type="ECO:0000313" key="1">
    <source>
        <dbReference type="EMBL" id="KKS83288.1"/>
    </source>
</evidence>
<organism evidence="1 2">
    <name type="scientific">Candidatus Gottesmanbacteria bacterium GW2011_GWA1_43_11</name>
    <dbReference type="NCBI Taxonomy" id="1618436"/>
    <lineage>
        <taxon>Bacteria</taxon>
        <taxon>Candidatus Gottesmaniibacteriota</taxon>
    </lineage>
</organism>
<dbReference type="Proteomes" id="UP000034543">
    <property type="component" value="Unassembled WGS sequence"/>
</dbReference>
<comment type="caution">
    <text evidence="1">The sequence shown here is derived from an EMBL/GenBank/DDBJ whole genome shotgun (WGS) entry which is preliminary data.</text>
</comment>
<dbReference type="AlphaFoldDB" id="A0A0G1F8W4"/>
<dbReference type="EMBL" id="LCFB01000044">
    <property type="protein sequence ID" value="KKS83288.1"/>
    <property type="molecule type" value="Genomic_DNA"/>
</dbReference>
<name>A0A0G1F8W4_9BACT</name>
<proteinExistence type="predicted"/>
<accession>A0A0G1F8W4</accession>
<evidence type="ECO:0000313" key="2">
    <source>
        <dbReference type="Proteomes" id="UP000034543"/>
    </source>
</evidence>
<protein>
    <submittedName>
        <fullName evidence="1">Uncharacterized protein</fullName>
    </submittedName>
</protein>
<reference evidence="1 2" key="1">
    <citation type="journal article" date="2015" name="Nature">
        <title>rRNA introns, odd ribosomes, and small enigmatic genomes across a large radiation of phyla.</title>
        <authorList>
            <person name="Brown C.T."/>
            <person name="Hug L.A."/>
            <person name="Thomas B.C."/>
            <person name="Sharon I."/>
            <person name="Castelle C.J."/>
            <person name="Singh A."/>
            <person name="Wilkins M.J."/>
            <person name="Williams K.H."/>
            <person name="Banfield J.F."/>
        </authorList>
    </citation>
    <scope>NUCLEOTIDE SEQUENCE [LARGE SCALE GENOMIC DNA]</scope>
</reference>
<sequence>MKRPEYCEIAQCPLYTSYCRFDEQFVRMGWLSKTGRERQRARLRTLATQDAAELIRDCEENYSRYPI</sequence>
<gene>
    <name evidence="1" type="ORF">UV59_C0044G0011</name>
</gene>
<dbReference type="STRING" id="1618436.UV59_C0044G0011"/>